<gene>
    <name evidence="1" type="ORF">MRB53_021716</name>
</gene>
<organism evidence="1 2">
    <name type="scientific">Persea americana</name>
    <name type="common">Avocado</name>
    <dbReference type="NCBI Taxonomy" id="3435"/>
    <lineage>
        <taxon>Eukaryota</taxon>
        <taxon>Viridiplantae</taxon>
        <taxon>Streptophyta</taxon>
        <taxon>Embryophyta</taxon>
        <taxon>Tracheophyta</taxon>
        <taxon>Spermatophyta</taxon>
        <taxon>Magnoliopsida</taxon>
        <taxon>Magnoliidae</taxon>
        <taxon>Laurales</taxon>
        <taxon>Lauraceae</taxon>
        <taxon>Persea</taxon>
    </lineage>
</organism>
<protein>
    <submittedName>
        <fullName evidence="1">Uncharacterized protein</fullName>
    </submittedName>
</protein>
<accession>A0ACC2L5T0</accession>
<reference evidence="1 2" key="1">
    <citation type="journal article" date="2022" name="Hortic Res">
        <title>A haplotype resolved chromosomal level avocado genome allows analysis of novel avocado genes.</title>
        <authorList>
            <person name="Nath O."/>
            <person name="Fletcher S.J."/>
            <person name="Hayward A."/>
            <person name="Shaw L.M."/>
            <person name="Masouleh A.K."/>
            <person name="Furtado A."/>
            <person name="Henry R.J."/>
            <person name="Mitter N."/>
        </authorList>
    </citation>
    <scope>NUCLEOTIDE SEQUENCE [LARGE SCALE GENOMIC DNA]</scope>
    <source>
        <strain evidence="2">cv. Hass</strain>
    </source>
</reference>
<keyword evidence="2" id="KW-1185">Reference proteome</keyword>
<evidence type="ECO:0000313" key="2">
    <source>
        <dbReference type="Proteomes" id="UP001234297"/>
    </source>
</evidence>
<evidence type="ECO:0000313" key="1">
    <source>
        <dbReference type="EMBL" id="KAJ8628409.1"/>
    </source>
</evidence>
<dbReference type="Proteomes" id="UP001234297">
    <property type="component" value="Chromosome 6"/>
</dbReference>
<name>A0ACC2L5T0_PERAE</name>
<comment type="caution">
    <text evidence="1">The sequence shown here is derived from an EMBL/GenBank/DDBJ whole genome shotgun (WGS) entry which is preliminary data.</text>
</comment>
<sequence>MVSQCWESPTWKAKSKKAQDSRAKLPYNHTSGSRSFASRMSLMRAQNAGQAPPITQFFHDTHYRQTSNEWVNEVARQRHEALVQRTEEQSQPSVTTPMSKEQIAADVLGKRSGYVKGYGIYARTSSSSPQSRAPDPEVTALREQLAEQVARQAEQDRRQAEQDRRQAEQDRRQAEQDRRTHALEALVQQLAAAAGIDPSSYFDITRGTTSAGDGTATGDHDATLWLVDYSLEILT</sequence>
<proteinExistence type="predicted"/>
<dbReference type="EMBL" id="CM056814">
    <property type="protein sequence ID" value="KAJ8628409.1"/>
    <property type="molecule type" value="Genomic_DNA"/>
</dbReference>